<keyword evidence="3 5" id="KW-0653">Protein transport</keyword>
<name>A0ABV6C9A9_9GAMM</name>
<comment type="similarity">
    <text evidence="1 5">Belongs to the SecB family.</text>
</comment>
<comment type="subcellular location">
    <subcellularLocation>
        <location evidence="5">Cytoplasm</location>
    </subcellularLocation>
</comment>
<comment type="subunit">
    <text evidence="5">Homotetramer, a dimer of dimers. One homotetramer interacts with 1 SecA dimer.</text>
</comment>
<proteinExistence type="inferred from homology"/>
<dbReference type="Proteomes" id="UP001589758">
    <property type="component" value="Unassembled WGS sequence"/>
</dbReference>
<evidence type="ECO:0000313" key="6">
    <source>
        <dbReference type="EMBL" id="MFC0179558.1"/>
    </source>
</evidence>
<keyword evidence="7" id="KW-1185">Reference proteome</keyword>
<dbReference type="NCBIfam" id="TIGR00809">
    <property type="entry name" value="secB"/>
    <property type="match status" value="1"/>
</dbReference>
<keyword evidence="5" id="KW-0143">Chaperone</keyword>
<protein>
    <recommendedName>
        <fullName evidence="5">Protein-export protein SecB</fullName>
    </recommendedName>
</protein>
<dbReference type="InterPro" id="IPR003708">
    <property type="entry name" value="SecB"/>
</dbReference>
<evidence type="ECO:0000256" key="4">
    <source>
        <dbReference type="ARBA" id="ARBA00023010"/>
    </source>
</evidence>
<dbReference type="RefSeq" id="WP_385876663.1">
    <property type="nucleotide sequence ID" value="NZ_JBHLXE010000058.1"/>
</dbReference>
<dbReference type="PANTHER" id="PTHR36918">
    <property type="match status" value="1"/>
</dbReference>
<gene>
    <name evidence="5 6" type="primary">secB</name>
    <name evidence="6" type="ORF">ACFFIT_05550</name>
</gene>
<dbReference type="SUPFAM" id="SSF54611">
    <property type="entry name" value="SecB-like"/>
    <property type="match status" value="1"/>
</dbReference>
<dbReference type="InterPro" id="IPR035958">
    <property type="entry name" value="SecB-like_sf"/>
</dbReference>
<dbReference type="HAMAP" id="MF_00821">
    <property type="entry name" value="SecB"/>
    <property type="match status" value="1"/>
</dbReference>
<keyword evidence="5" id="KW-0963">Cytoplasm</keyword>
<evidence type="ECO:0000256" key="3">
    <source>
        <dbReference type="ARBA" id="ARBA00022927"/>
    </source>
</evidence>
<dbReference type="EMBL" id="JBHLXE010000058">
    <property type="protein sequence ID" value="MFC0179558.1"/>
    <property type="molecule type" value="Genomic_DNA"/>
</dbReference>
<dbReference type="Pfam" id="PF02556">
    <property type="entry name" value="SecB"/>
    <property type="match status" value="1"/>
</dbReference>
<evidence type="ECO:0000256" key="5">
    <source>
        <dbReference type="HAMAP-Rule" id="MF_00821"/>
    </source>
</evidence>
<sequence length="159" mass="17654">MSEQQAPQMTFQTQRIYTKDISFEAPKSPFVFQKEWKPEVKIDLDTSSTKLGDNVYEVALRLTVTTQVEGEIAFLCEVQQAGIFSIEGIEGGQLAHCLGAYCPNILYPFARECVLSLSSRGTFPQISLAPVNFDQLFMNYLQEQSQKGAADLNAGQADS</sequence>
<evidence type="ECO:0000256" key="2">
    <source>
        <dbReference type="ARBA" id="ARBA00022448"/>
    </source>
</evidence>
<dbReference type="PANTHER" id="PTHR36918:SF1">
    <property type="entry name" value="PROTEIN-EXPORT PROTEIN SECB"/>
    <property type="match status" value="1"/>
</dbReference>
<dbReference type="NCBIfam" id="NF004393">
    <property type="entry name" value="PRK05751.1-4"/>
    <property type="match status" value="1"/>
</dbReference>
<organism evidence="6 7">
    <name type="scientific">Thorsellia kenyensis</name>
    <dbReference type="NCBI Taxonomy" id="1549888"/>
    <lineage>
        <taxon>Bacteria</taxon>
        <taxon>Pseudomonadati</taxon>
        <taxon>Pseudomonadota</taxon>
        <taxon>Gammaproteobacteria</taxon>
        <taxon>Enterobacterales</taxon>
        <taxon>Thorselliaceae</taxon>
        <taxon>Thorsellia</taxon>
    </lineage>
</organism>
<comment type="function">
    <text evidence="5">One of the proteins required for the normal export of preproteins out of the cell cytoplasm. It is a molecular chaperone that binds to a subset of precursor proteins, maintaining them in a translocation-competent state. It also specifically binds to its receptor SecA.</text>
</comment>
<evidence type="ECO:0000313" key="7">
    <source>
        <dbReference type="Proteomes" id="UP001589758"/>
    </source>
</evidence>
<dbReference type="CDD" id="cd00557">
    <property type="entry name" value="Translocase_SecB"/>
    <property type="match status" value="1"/>
</dbReference>
<keyword evidence="4 5" id="KW-0811">Translocation</keyword>
<dbReference type="PRINTS" id="PR01594">
    <property type="entry name" value="SECBCHAPRONE"/>
</dbReference>
<dbReference type="Gene3D" id="3.10.420.10">
    <property type="entry name" value="SecB-like"/>
    <property type="match status" value="1"/>
</dbReference>
<accession>A0ABV6C9A9</accession>
<evidence type="ECO:0000256" key="1">
    <source>
        <dbReference type="ARBA" id="ARBA00009990"/>
    </source>
</evidence>
<reference evidence="6 7" key="1">
    <citation type="submission" date="2024-09" db="EMBL/GenBank/DDBJ databases">
        <authorList>
            <person name="Sun Q."/>
            <person name="Mori K."/>
        </authorList>
    </citation>
    <scope>NUCLEOTIDE SEQUENCE [LARGE SCALE GENOMIC DNA]</scope>
    <source>
        <strain evidence="6 7">CCM 8545</strain>
    </source>
</reference>
<comment type="caution">
    <text evidence="6">The sequence shown here is derived from an EMBL/GenBank/DDBJ whole genome shotgun (WGS) entry which is preliminary data.</text>
</comment>
<keyword evidence="2 5" id="KW-0813">Transport</keyword>